<dbReference type="GO" id="GO:0016747">
    <property type="term" value="F:acyltransferase activity, transferring groups other than amino-acyl groups"/>
    <property type="evidence" value="ECO:0007669"/>
    <property type="project" value="InterPro"/>
</dbReference>
<dbReference type="RefSeq" id="WP_062534202.1">
    <property type="nucleotide sequence ID" value="NZ_DF970136.1"/>
</dbReference>
<organism evidence="3">
    <name type="scientific">Mizugakiibacter sediminis</name>
    <dbReference type="NCBI Taxonomy" id="1475481"/>
    <lineage>
        <taxon>Bacteria</taxon>
        <taxon>Pseudomonadati</taxon>
        <taxon>Pseudomonadota</taxon>
        <taxon>Gammaproteobacteria</taxon>
        <taxon>Lysobacterales</taxon>
        <taxon>Rhodanobacteraceae</taxon>
        <taxon>Mizugakiibacter</taxon>
    </lineage>
</organism>
<keyword evidence="3" id="KW-0808">Transferase</keyword>
<dbReference type="STRING" id="1475481.GCA_000953855_00186"/>
<dbReference type="OrthoDB" id="9801656at2"/>
<dbReference type="Proteomes" id="UP000253740">
    <property type="component" value="Unassembled WGS sequence"/>
</dbReference>
<proteinExistence type="predicted"/>
<evidence type="ECO:0000259" key="1">
    <source>
        <dbReference type="PROSITE" id="PS51186"/>
    </source>
</evidence>
<evidence type="ECO:0000313" key="2">
    <source>
        <dbReference type="EMBL" id="GAN45361.1"/>
    </source>
</evidence>
<feature type="domain" description="N-acetyltransferase" evidence="1">
    <location>
        <begin position="15"/>
        <end position="176"/>
    </location>
</feature>
<gene>
    <name evidence="2" type="ORF">MBSD_1908</name>
    <name evidence="3" type="ORF">MBSD_n0185</name>
</gene>
<dbReference type="EMBL" id="DF952380">
    <property type="protein sequence ID" value="GAN45361.1"/>
    <property type="molecule type" value="Genomic_DNA"/>
</dbReference>
<dbReference type="Pfam" id="PF13302">
    <property type="entry name" value="Acetyltransf_3"/>
    <property type="match status" value="1"/>
</dbReference>
<dbReference type="PANTHER" id="PTHR43328">
    <property type="entry name" value="ACETYLTRANSFERASE-RELATED"/>
    <property type="match status" value="1"/>
</dbReference>
<protein>
    <submittedName>
        <fullName evidence="2 3">Acetyltransferase</fullName>
    </submittedName>
</protein>
<dbReference type="InterPro" id="IPR000182">
    <property type="entry name" value="GNAT_dom"/>
</dbReference>
<evidence type="ECO:0000313" key="3">
    <source>
        <dbReference type="EMBL" id="GAP64902.1"/>
    </source>
</evidence>
<name>A0A0K8QK92_9GAMM</name>
<reference evidence="2" key="1">
    <citation type="submission" date="2015-03" db="EMBL/GenBank/DDBJ databases">
        <title>Draft genome sequence of Mizugakiibacter sediminis skMP5.</title>
        <authorList>
            <person name="Watanabe T."/>
            <person name="Kojima H."/>
            <person name="Fukui M."/>
        </authorList>
    </citation>
    <scope>NUCLEOTIDE SEQUENCE</scope>
    <source>
        <strain evidence="2">SkMP5</strain>
    </source>
</reference>
<reference evidence="3" key="2">
    <citation type="submission" date="2015-08" db="EMBL/GenBank/DDBJ databases">
        <title>Complete DNA Sequence of Pseudomonas syringae pv. actinidiae, the Causal Agent of Kiwifruit Canker Disease.</title>
        <authorList>
            <person name="Rikkerink E.H.A."/>
            <person name="Fineran P.C."/>
        </authorList>
    </citation>
    <scope>NUCLEOTIDE SEQUENCE</scope>
    <source>
        <strain evidence="3">SkMP5</strain>
    </source>
</reference>
<dbReference type="InterPro" id="IPR016181">
    <property type="entry name" value="Acyl_CoA_acyltransferase"/>
</dbReference>
<sequence>MTSPDSAFVLDCGACRLRPWRDADADALVPLANDAEVSRGLADRFPYPYTPDDAQTFLRMAVARPREFFAIEVDGALAGGFGIRHGEDIYRLSATLGYWLGRAFWGRGLMSAAVRGYTDYAFRTFGYQRLQAMVNANNPASARVLQKCGYTLEGTLRRAAYKRGVLVDVWMYARLRDEAAA</sequence>
<dbReference type="Gene3D" id="3.40.630.30">
    <property type="match status" value="1"/>
</dbReference>
<dbReference type="HOGENOM" id="CLU_013985_3_4_6"/>
<dbReference type="PANTHER" id="PTHR43328:SF1">
    <property type="entry name" value="N-ACETYLTRANSFERASE DOMAIN-CONTAINING PROTEIN"/>
    <property type="match status" value="1"/>
</dbReference>
<dbReference type="AlphaFoldDB" id="A0A0K8QK92"/>
<keyword evidence="4" id="KW-1185">Reference proteome</keyword>
<dbReference type="EMBL" id="DF970136">
    <property type="protein sequence ID" value="GAP64902.1"/>
    <property type="molecule type" value="Genomic_DNA"/>
</dbReference>
<accession>A0A0K8QK92</accession>
<dbReference type="SUPFAM" id="SSF55729">
    <property type="entry name" value="Acyl-CoA N-acyltransferases (Nat)"/>
    <property type="match status" value="1"/>
</dbReference>
<dbReference type="PROSITE" id="PS51186">
    <property type="entry name" value="GNAT"/>
    <property type="match status" value="1"/>
</dbReference>
<evidence type="ECO:0000313" key="4">
    <source>
        <dbReference type="Proteomes" id="UP000253740"/>
    </source>
</evidence>